<proteinExistence type="predicted"/>
<name>A0A098B236_DESHA</name>
<sequence>MHRIGVLGGTGEIGSRILNLLKGEYSLMASYHSQARPSAAGCEYVKLDIADTEQLQHFCRQCDVLINCAGASFLNGEKVARMAADWQVPYIDPSGEAFLEERLRDRKDEAVFVLSAGYFPGMSGLLMRHVCQSFDTPETISGLSVSEEIPSMSAIEDFILTNLSGFGTALSYYEQGAVVRDEGERMERIRGREFRFQNYLTVETARVAQRYGLQEAHWYHSSFGDRVIRKLQEAVIQYKLGRAGYKSIVREVIEIFRQTMAGREPFSYTRIEGQGLLGKERALMRAEVSSPYSSEISAIIAAYAAKAVLAKPLPPGIYYAMDIINMEEILKDLAELKAEIRISKVVLEQEVDDEYEEGEL</sequence>
<dbReference type="InterPro" id="IPR036291">
    <property type="entry name" value="NAD(P)-bd_dom_sf"/>
</dbReference>
<evidence type="ECO:0000313" key="2">
    <source>
        <dbReference type="EMBL" id="CDX02929.1"/>
    </source>
</evidence>
<protein>
    <submittedName>
        <fullName evidence="2">Saccharopine dehydrogenase</fullName>
    </submittedName>
</protein>
<dbReference type="RefSeq" id="WP_208925829.1">
    <property type="nucleotide sequence ID" value="NZ_LK996017.1"/>
</dbReference>
<accession>A0A098B236</accession>
<reference evidence="2" key="1">
    <citation type="submission" date="2014-07" db="EMBL/GenBank/DDBJ databases">
        <authorList>
            <person name="Hornung V.Bastian."/>
        </authorList>
    </citation>
    <scope>NUCLEOTIDE SEQUENCE</scope>
    <source>
        <strain evidence="2">PCE-S</strain>
    </source>
</reference>
<dbReference type="PANTHER" id="PTHR43781">
    <property type="entry name" value="SACCHAROPINE DEHYDROGENASE"/>
    <property type="match status" value="1"/>
</dbReference>
<dbReference type="SUPFAM" id="SSF51735">
    <property type="entry name" value="NAD(P)-binding Rossmann-fold domains"/>
    <property type="match status" value="1"/>
</dbReference>
<dbReference type="AlphaFoldDB" id="A0A098B236"/>
<organism evidence="2">
    <name type="scientific">Desulfitobacterium hafniense</name>
    <name type="common">Desulfitobacterium frappieri</name>
    <dbReference type="NCBI Taxonomy" id="49338"/>
    <lineage>
        <taxon>Bacteria</taxon>
        <taxon>Bacillati</taxon>
        <taxon>Bacillota</taxon>
        <taxon>Clostridia</taxon>
        <taxon>Eubacteriales</taxon>
        <taxon>Desulfitobacteriaceae</taxon>
        <taxon>Desulfitobacterium</taxon>
    </lineage>
</organism>
<gene>
    <name evidence="2" type="ORF">DPCES_3042</name>
</gene>
<dbReference type="PANTHER" id="PTHR43781:SF1">
    <property type="entry name" value="SACCHAROPINE DEHYDROGENASE"/>
    <property type="match status" value="1"/>
</dbReference>
<evidence type="ECO:0000259" key="1">
    <source>
        <dbReference type="Pfam" id="PF03435"/>
    </source>
</evidence>
<dbReference type="Gene3D" id="3.40.50.720">
    <property type="entry name" value="NAD(P)-binding Rossmann-like Domain"/>
    <property type="match status" value="1"/>
</dbReference>
<dbReference type="Pfam" id="PF03435">
    <property type="entry name" value="Sacchrp_dh_NADP"/>
    <property type="match status" value="1"/>
</dbReference>
<dbReference type="EMBL" id="LK996017">
    <property type="protein sequence ID" value="CDX02929.1"/>
    <property type="molecule type" value="Genomic_DNA"/>
</dbReference>
<dbReference type="PATRIC" id="fig|49338.4.peg.3279"/>
<dbReference type="InterPro" id="IPR005097">
    <property type="entry name" value="Sacchrp_dh_NADP-bd"/>
</dbReference>
<feature type="domain" description="Saccharopine dehydrogenase NADP binding" evidence="1">
    <location>
        <begin position="5"/>
        <end position="110"/>
    </location>
</feature>